<keyword evidence="1" id="KW-1133">Transmembrane helix</keyword>
<feature type="transmembrane region" description="Helical" evidence="1">
    <location>
        <begin position="43"/>
        <end position="60"/>
    </location>
</feature>
<dbReference type="AlphaFoldDB" id="A0A2T4UF65"/>
<keyword evidence="3" id="KW-1185">Reference proteome</keyword>
<protein>
    <submittedName>
        <fullName evidence="2">Uncharacterized protein</fullName>
    </submittedName>
</protein>
<dbReference type="EMBL" id="PYYB01000002">
    <property type="protein sequence ID" value="PTL56424.1"/>
    <property type="molecule type" value="Genomic_DNA"/>
</dbReference>
<evidence type="ECO:0000313" key="2">
    <source>
        <dbReference type="EMBL" id="PTL56424.1"/>
    </source>
</evidence>
<dbReference type="RefSeq" id="WP_107570143.1">
    <property type="nucleotide sequence ID" value="NZ_PYYB01000002.1"/>
</dbReference>
<comment type="caution">
    <text evidence="2">The sequence shown here is derived from an EMBL/GenBank/DDBJ whole genome shotgun (WGS) entry which is preliminary data.</text>
</comment>
<evidence type="ECO:0000256" key="1">
    <source>
        <dbReference type="SAM" id="Phobius"/>
    </source>
</evidence>
<organism evidence="2 3">
    <name type="scientific">Paraconexibacter algicola</name>
    <dbReference type="NCBI Taxonomy" id="2133960"/>
    <lineage>
        <taxon>Bacteria</taxon>
        <taxon>Bacillati</taxon>
        <taxon>Actinomycetota</taxon>
        <taxon>Thermoleophilia</taxon>
        <taxon>Solirubrobacterales</taxon>
        <taxon>Paraconexibacteraceae</taxon>
        <taxon>Paraconexibacter</taxon>
    </lineage>
</organism>
<accession>A0A2T4UF65</accession>
<name>A0A2T4UF65_9ACTN</name>
<gene>
    <name evidence="2" type="ORF">C7Y72_15795</name>
</gene>
<keyword evidence="1" id="KW-0472">Membrane</keyword>
<evidence type="ECO:0000313" key="3">
    <source>
        <dbReference type="Proteomes" id="UP000240739"/>
    </source>
</evidence>
<dbReference type="Proteomes" id="UP000240739">
    <property type="component" value="Unassembled WGS sequence"/>
</dbReference>
<feature type="transmembrane region" description="Helical" evidence="1">
    <location>
        <begin position="20"/>
        <end position="37"/>
    </location>
</feature>
<keyword evidence="1" id="KW-0812">Transmembrane</keyword>
<sequence>MPAHSEPPAADLERSAPVPVLLLGGLLALVAAMLVVVGTPPVVAVLLAALAGAVLVGRAEHVMLRELRARVGLPAERAQLRSVSVQVGALCAAADVPEPELLIGGEGVADVTPVARTRRASTLVLSEALLAQAPADRAAPLARAVAEVALGHAEVRTVAGAPGALGATLVSRALLAVGRRRRDEAADLVAGRLVGAARSGAPSRPAVPYRDFVKA</sequence>
<proteinExistence type="predicted"/>
<reference evidence="2 3" key="1">
    <citation type="submission" date="2018-03" db="EMBL/GenBank/DDBJ databases">
        <title>Aquarubrobacter algicola gen. nov., sp. nov., a novel actinobacterium isolated from shallow eutrophic lake during the end of cyanobacterial harmful algal blooms.</title>
        <authorList>
            <person name="Chun S.J."/>
        </authorList>
    </citation>
    <scope>NUCLEOTIDE SEQUENCE [LARGE SCALE GENOMIC DNA]</scope>
    <source>
        <strain evidence="2 3">Seoho-28</strain>
    </source>
</reference>